<sequence length="205" mass="21499">MVLVALLPACSTGTTTIVPDVDSSVEGDQQVDEAAQSADELPADKLEARSDSVETAEELGSRENPLPIGTAVVLDDGMGGVWEVTLLAPDLEANEVVLAENMFNEDPPEGFQYSLLPVVAKYLGEETGTAAWDLDFAYVSAAGTTHKPFDVSVVIPDDLGSLNELYNGGVAEGNIAIAIPSEAPKQGTWRIGTSWGDAAVFFAAQ</sequence>
<dbReference type="KEGG" id="psai:C3B54_111298"/>
<dbReference type="EMBL" id="CP026923">
    <property type="protein sequence ID" value="AVG24246.1"/>
    <property type="molecule type" value="Genomic_DNA"/>
</dbReference>
<accession>A0A2L2BRE6</accession>
<dbReference type="AlphaFoldDB" id="A0A2L2BRE6"/>
<keyword evidence="2" id="KW-1185">Reference proteome</keyword>
<dbReference type="Proteomes" id="UP000243077">
    <property type="component" value="Chromosome"/>
</dbReference>
<organism evidence="1 2">
    <name type="scientific">Pontimonas salivibrio</name>
    <dbReference type="NCBI Taxonomy" id="1159327"/>
    <lineage>
        <taxon>Bacteria</taxon>
        <taxon>Bacillati</taxon>
        <taxon>Actinomycetota</taxon>
        <taxon>Actinomycetes</taxon>
        <taxon>Micrococcales</taxon>
        <taxon>Microbacteriaceae</taxon>
        <taxon>Pontimonas</taxon>
    </lineage>
</organism>
<evidence type="ECO:0000313" key="2">
    <source>
        <dbReference type="Proteomes" id="UP000243077"/>
    </source>
</evidence>
<reference evidence="1 2" key="1">
    <citation type="submission" date="2018-02" db="EMBL/GenBank/DDBJ databases">
        <title>Complete genome of the streamlined marine actinobacterium Pontimonas salivibrio CL-TW6 adapted to coastal planktonic lifestype.</title>
        <authorList>
            <person name="Cho B.C."/>
            <person name="Hardies S.C."/>
            <person name="Jang G.I."/>
            <person name="Hwang C.Y."/>
        </authorList>
    </citation>
    <scope>NUCLEOTIDE SEQUENCE [LARGE SCALE GENOMIC DNA]</scope>
    <source>
        <strain evidence="1 2">CL-TW6</strain>
    </source>
</reference>
<name>A0A2L2BRE6_9MICO</name>
<evidence type="ECO:0000313" key="1">
    <source>
        <dbReference type="EMBL" id="AVG24246.1"/>
    </source>
</evidence>
<proteinExistence type="predicted"/>
<protein>
    <submittedName>
        <fullName evidence="1">Ig domain-containing protein</fullName>
    </submittedName>
</protein>
<gene>
    <name evidence="1" type="ORF">C3B54_111298</name>
</gene>